<evidence type="ECO:0000256" key="1">
    <source>
        <dbReference type="ARBA" id="ARBA00023319"/>
    </source>
</evidence>
<keyword evidence="2" id="KW-1133">Transmembrane helix</keyword>
<comment type="caution">
    <text evidence="5">The sequence shown here is derived from an EMBL/GenBank/DDBJ whole genome shotgun (WGS) entry which is preliminary data.</text>
</comment>
<dbReference type="InterPro" id="IPR036179">
    <property type="entry name" value="Ig-like_dom_sf"/>
</dbReference>
<dbReference type="Proteomes" id="UP001230051">
    <property type="component" value="Unassembled WGS sequence"/>
</dbReference>
<dbReference type="EMBL" id="JAGXEW010000015">
    <property type="protein sequence ID" value="KAK1163324.1"/>
    <property type="molecule type" value="Genomic_DNA"/>
</dbReference>
<evidence type="ECO:0000256" key="2">
    <source>
        <dbReference type="SAM" id="Phobius"/>
    </source>
</evidence>
<evidence type="ECO:0000259" key="4">
    <source>
        <dbReference type="PROSITE" id="PS50835"/>
    </source>
</evidence>
<dbReference type="Gene3D" id="2.60.40.10">
    <property type="entry name" value="Immunoglobulins"/>
    <property type="match status" value="3"/>
</dbReference>
<feature type="domain" description="Ig-like" evidence="4">
    <location>
        <begin position="193"/>
        <end position="307"/>
    </location>
</feature>
<dbReference type="InterPro" id="IPR050380">
    <property type="entry name" value="Immune_Resp_Modulators"/>
</dbReference>
<keyword evidence="1" id="KW-0393">Immunoglobulin domain</keyword>
<feature type="chain" id="PRO_5041897324" evidence="3">
    <location>
        <begin position="23"/>
        <end position="470"/>
    </location>
</feature>
<feature type="domain" description="Ig-like" evidence="4">
    <location>
        <begin position="310"/>
        <end position="420"/>
    </location>
</feature>
<sequence length="470" mass="50902">MYLKCALSVCAVALCAILGIAGSDPDPSADPPAELRLVDIVLECSLVEEGGGRLSMFASAFSRQPATLVLRKVGVPEHETLDSYTEYQPPAFDPEALIFEVEVTSASIPGAESLLHADCNEQEVTCEISQYYPQDEVPETAWFICSLQVEGGGVSATMVMRTQPITGEVGVEPQKQKKLDLPLSDSGTIQLAAQFNVFTSMPSVSTALGGTVLLDCGFTGEQHTQEVQVEWRVQHKGNGRRVLHYRGDMNEGVSDRPGAQIDSARLAAHRNASLFLPGFRVADEGTYICIVTAGLYQAQQVIQVQVQEPPSVNLVPEALQLQEGVTERLSCEINRYYPLDVQVVWTQSPSSSPPSSSSSSSPPPSHLPHIYFSSHRQHSDGTYSLSAYVLVNPSTCDAGTTFTCSVSHPSLSEPLTASLTLTLPEESRLWLILGVSMATLIFIFAAYKLVLQWNKGTVAKKGQLKNIKVN</sequence>
<proteinExistence type="predicted"/>
<dbReference type="InterPro" id="IPR003597">
    <property type="entry name" value="Ig_C1-set"/>
</dbReference>
<accession>A0AAD8G468</accession>
<keyword evidence="6" id="KW-1185">Reference proteome</keyword>
<keyword evidence="2" id="KW-0812">Transmembrane</keyword>
<feature type="transmembrane region" description="Helical" evidence="2">
    <location>
        <begin position="429"/>
        <end position="451"/>
    </location>
</feature>
<dbReference type="Pfam" id="PF07654">
    <property type="entry name" value="C1-set"/>
    <property type="match status" value="1"/>
</dbReference>
<gene>
    <name evidence="5" type="primary">TAPBPL</name>
    <name evidence="5" type="ORF">AOXY_G16779</name>
</gene>
<dbReference type="SMART" id="SM00409">
    <property type="entry name" value="IG"/>
    <property type="match status" value="2"/>
</dbReference>
<dbReference type="SUPFAM" id="SSF48726">
    <property type="entry name" value="Immunoglobulin"/>
    <property type="match status" value="2"/>
</dbReference>
<dbReference type="PROSITE" id="PS00290">
    <property type="entry name" value="IG_MHC"/>
    <property type="match status" value="1"/>
</dbReference>
<name>A0AAD8G468_ACIOX</name>
<keyword evidence="2" id="KW-0472">Membrane</keyword>
<evidence type="ECO:0000256" key="3">
    <source>
        <dbReference type="SAM" id="SignalP"/>
    </source>
</evidence>
<evidence type="ECO:0000313" key="6">
    <source>
        <dbReference type="Proteomes" id="UP001230051"/>
    </source>
</evidence>
<reference evidence="5" key="1">
    <citation type="submission" date="2022-02" db="EMBL/GenBank/DDBJ databases">
        <title>Atlantic sturgeon de novo genome assembly.</title>
        <authorList>
            <person name="Stock M."/>
            <person name="Klopp C."/>
            <person name="Guiguen Y."/>
            <person name="Cabau C."/>
            <person name="Parinello H."/>
            <person name="Santidrian Yebra-Pimentel E."/>
            <person name="Kuhl H."/>
            <person name="Dirks R.P."/>
            <person name="Guessner J."/>
            <person name="Wuertz S."/>
            <person name="Du K."/>
            <person name="Schartl M."/>
        </authorList>
    </citation>
    <scope>NUCLEOTIDE SEQUENCE</scope>
    <source>
        <strain evidence="5">STURGEONOMICS-FGT-2020</strain>
        <tissue evidence="5">Whole blood</tissue>
    </source>
</reference>
<dbReference type="Pfam" id="PF07686">
    <property type="entry name" value="V-set"/>
    <property type="match status" value="1"/>
</dbReference>
<dbReference type="InterPro" id="IPR003006">
    <property type="entry name" value="Ig/MHC_CS"/>
</dbReference>
<dbReference type="InterPro" id="IPR013106">
    <property type="entry name" value="Ig_V-set"/>
</dbReference>
<protein>
    <submittedName>
        <fullName evidence="5">Tapasin-related protein-like</fullName>
    </submittedName>
</protein>
<dbReference type="InterPro" id="IPR013783">
    <property type="entry name" value="Ig-like_fold"/>
</dbReference>
<dbReference type="InterPro" id="IPR003599">
    <property type="entry name" value="Ig_sub"/>
</dbReference>
<dbReference type="SMART" id="SM00407">
    <property type="entry name" value="IGc1"/>
    <property type="match status" value="1"/>
</dbReference>
<dbReference type="InterPro" id="IPR007110">
    <property type="entry name" value="Ig-like_dom"/>
</dbReference>
<evidence type="ECO:0000313" key="5">
    <source>
        <dbReference type="EMBL" id="KAK1163324.1"/>
    </source>
</evidence>
<dbReference type="PROSITE" id="PS50835">
    <property type="entry name" value="IG_LIKE"/>
    <property type="match status" value="2"/>
</dbReference>
<feature type="signal peptide" evidence="3">
    <location>
        <begin position="1"/>
        <end position="22"/>
    </location>
</feature>
<dbReference type="AlphaFoldDB" id="A0AAD8G468"/>
<dbReference type="PANTHER" id="PTHR23411">
    <property type="entry name" value="TAPASIN"/>
    <property type="match status" value="1"/>
</dbReference>
<keyword evidence="3" id="KW-0732">Signal</keyword>
<organism evidence="5 6">
    <name type="scientific">Acipenser oxyrinchus oxyrinchus</name>
    <dbReference type="NCBI Taxonomy" id="40147"/>
    <lineage>
        <taxon>Eukaryota</taxon>
        <taxon>Metazoa</taxon>
        <taxon>Chordata</taxon>
        <taxon>Craniata</taxon>
        <taxon>Vertebrata</taxon>
        <taxon>Euteleostomi</taxon>
        <taxon>Actinopterygii</taxon>
        <taxon>Chondrostei</taxon>
        <taxon>Acipenseriformes</taxon>
        <taxon>Acipenseridae</taxon>
        <taxon>Acipenser</taxon>
    </lineage>
</organism>